<dbReference type="RefSeq" id="WP_182514921.1">
    <property type="nucleotide sequence ID" value="NZ_JACGXP010000001.1"/>
</dbReference>
<sequence>MPDVMLAARKRQRLLTLQAQNLTAARRATEPGGPVVSMTSFGERIATAHLALESIALGSTRPSRLILWLDDAAAVTHPTPGLRRLIERGVEVLNAEDDGPHKKYYPYVQSLPAHRVPLVTADDDWLYPRRWLETLMALHQTDPSTNTTHRARRIATRDGRIAPYVQWERIAAGPSSARHLATGGWGHVIVPRMLEALRDRRIEFASAAPRADDIWLHRVAVETGTAPKSVGRYDHRQILHIPIHRGPTLASSNVDDGGNDRQVRTAWTAEVVDAIAAEQGEIRGHTS</sequence>
<name>A0AAW3T291_9MICO</name>
<protein>
    <recommendedName>
        <fullName evidence="3">Glycosyltransferase</fullName>
    </recommendedName>
</protein>
<comment type="caution">
    <text evidence="1">The sequence shown here is derived from an EMBL/GenBank/DDBJ whole genome shotgun (WGS) entry which is preliminary data.</text>
</comment>
<evidence type="ECO:0000313" key="1">
    <source>
        <dbReference type="EMBL" id="MBA8989011.1"/>
    </source>
</evidence>
<organism evidence="1 2">
    <name type="scientific">Curtobacterium pusillum</name>
    <dbReference type="NCBI Taxonomy" id="69373"/>
    <lineage>
        <taxon>Bacteria</taxon>
        <taxon>Bacillati</taxon>
        <taxon>Actinomycetota</taxon>
        <taxon>Actinomycetes</taxon>
        <taxon>Micrococcales</taxon>
        <taxon>Microbacteriaceae</taxon>
        <taxon>Curtobacterium</taxon>
    </lineage>
</organism>
<evidence type="ECO:0008006" key="3">
    <source>
        <dbReference type="Google" id="ProtNLM"/>
    </source>
</evidence>
<gene>
    <name evidence="1" type="ORF">FHW23_000243</name>
</gene>
<accession>A0AAW3T291</accession>
<proteinExistence type="predicted"/>
<dbReference type="EMBL" id="JACGXP010000001">
    <property type="protein sequence ID" value="MBA8989011.1"/>
    <property type="molecule type" value="Genomic_DNA"/>
</dbReference>
<dbReference type="Proteomes" id="UP000590225">
    <property type="component" value="Unassembled WGS sequence"/>
</dbReference>
<dbReference type="AlphaFoldDB" id="A0AAW3T291"/>
<evidence type="ECO:0000313" key="2">
    <source>
        <dbReference type="Proteomes" id="UP000590225"/>
    </source>
</evidence>
<reference evidence="1 2" key="1">
    <citation type="submission" date="2020-07" db="EMBL/GenBank/DDBJ databases">
        <title>Above-ground endophytic microbial communities from plants in different locations in the United States.</title>
        <authorList>
            <person name="Frank C."/>
        </authorList>
    </citation>
    <scope>NUCLEOTIDE SEQUENCE [LARGE SCALE GENOMIC DNA]</scope>
    <source>
        <strain evidence="1 2">WPL5_2</strain>
    </source>
</reference>